<dbReference type="AlphaFoldDB" id="A0A5R9GET5"/>
<dbReference type="SUPFAM" id="SSF55681">
    <property type="entry name" value="Class II aaRS and biotin synthetases"/>
    <property type="match status" value="1"/>
</dbReference>
<dbReference type="Pfam" id="PF21948">
    <property type="entry name" value="LplA-B_cat"/>
    <property type="match status" value="1"/>
</dbReference>
<dbReference type="RefSeq" id="WP_138192286.1">
    <property type="nucleotide sequence ID" value="NZ_VCIW01000001.1"/>
</dbReference>
<protein>
    <recommendedName>
        <fullName evidence="1">BPL/LPL catalytic domain-containing protein</fullName>
    </recommendedName>
</protein>
<dbReference type="InterPro" id="IPR004143">
    <property type="entry name" value="BPL_LPL_catalytic"/>
</dbReference>
<organism evidence="2 3">
    <name type="scientific">Paenibacillus antri</name>
    <dbReference type="NCBI Taxonomy" id="2582848"/>
    <lineage>
        <taxon>Bacteria</taxon>
        <taxon>Bacillati</taxon>
        <taxon>Bacillota</taxon>
        <taxon>Bacilli</taxon>
        <taxon>Bacillales</taxon>
        <taxon>Paenibacillaceae</taxon>
        <taxon>Paenibacillus</taxon>
    </lineage>
</organism>
<dbReference type="GO" id="GO:0009249">
    <property type="term" value="P:protein lipoylation"/>
    <property type="evidence" value="ECO:0007669"/>
    <property type="project" value="UniProtKB-ARBA"/>
</dbReference>
<dbReference type="OrthoDB" id="2080934at2"/>
<evidence type="ECO:0000313" key="2">
    <source>
        <dbReference type="EMBL" id="TLS54301.1"/>
    </source>
</evidence>
<keyword evidence="3" id="KW-1185">Reference proteome</keyword>
<dbReference type="GO" id="GO:0140096">
    <property type="term" value="F:catalytic activity, acting on a protein"/>
    <property type="evidence" value="ECO:0007669"/>
    <property type="project" value="UniProtKB-ARBA"/>
</dbReference>
<dbReference type="Proteomes" id="UP000309676">
    <property type="component" value="Unassembled WGS sequence"/>
</dbReference>
<evidence type="ECO:0000313" key="3">
    <source>
        <dbReference type="Proteomes" id="UP000309676"/>
    </source>
</evidence>
<comment type="caution">
    <text evidence="2">The sequence shown here is derived from an EMBL/GenBank/DDBJ whole genome shotgun (WGS) entry which is preliminary data.</text>
</comment>
<dbReference type="InterPro" id="IPR045864">
    <property type="entry name" value="aa-tRNA-synth_II/BPL/LPL"/>
</dbReference>
<dbReference type="InterPro" id="IPR050664">
    <property type="entry name" value="Octanoyltrans_LipM/LipL"/>
</dbReference>
<proteinExistence type="predicted"/>
<reference evidence="2 3" key="1">
    <citation type="submission" date="2019-05" db="EMBL/GenBank/DDBJ databases">
        <authorList>
            <person name="Narsing Rao M.P."/>
            <person name="Li W.J."/>
        </authorList>
    </citation>
    <scope>NUCLEOTIDE SEQUENCE [LARGE SCALE GENOMIC DNA]</scope>
    <source>
        <strain evidence="2 3">SYSU_K30003</strain>
    </source>
</reference>
<dbReference type="EMBL" id="VCIW01000001">
    <property type="protein sequence ID" value="TLS54301.1"/>
    <property type="molecule type" value="Genomic_DNA"/>
</dbReference>
<dbReference type="PANTHER" id="PTHR43679:SF2">
    <property type="entry name" value="OCTANOYL-[GCVH]:PROTEIN N-OCTANOYLTRANSFERASE"/>
    <property type="match status" value="1"/>
</dbReference>
<dbReference type="GO" id="GO:0016740">
    <property type="term" value="F:transferase activity"/>
    <property type="evidence" value="ECO:0007669"/>
    <property type="project" value="UniProtKB-ARBA"/>
</dbReference>
<accession>A0A5R9GET5</accession>
<gene>
    <name evidence="2" type="ORF">FE782_02865</name>
</gene>
<evidence type="ECO:0000259" key="1">
    <source>
        <dbReference type="PROSITE" id="PS51733"/>
    </source>
</evidence>
<dbReference type="Gene3D" id="3.30.930.10">
    <property type="entry name" value="Bira Bifunctional Protein, Domain 2"/>
    <property type="match status" value="1"/>
</dbReference>
<dbReference type="PANTHER" id="PTHR43679">
    <property type="entry name" value="OCTANOYLTRANSFERASE LIPM-RELATED"/>
    <property type="match status" value="1"/>
</dbReference>
<dbReference type="PROSITE" id="PS51733">
    <property type="entry name" value="BPL_LPL_CATALYTIC"/>
    <property type="match status" value="1"/>
</dbReference>
<name>A0A5R9GET5_9BACL</name>
<feature type="domain" description="BPL/LPL catalytic" evidence="1">
    <location>
        <begin position="32"/>
        <end position="212"/>
    </location>
</feature>
<sequence length="266" mass="28698">MFISHSHLPSTEDIYYPFACEEWLCREAGEDRVPVPAVHLWRHERAFVLGLRDSRLPNAAAAMDWLEREEGYRVMVRNSGGAAVPLDLGVVNVTLVRRGAPGKLDMNADFRLMAGLLAGTLEPFGVAFDTGEVEGSYCPGEYDLSVGGRKFCGLAQRRQQRAYSVQAFVNAEGDAAARAALVREFYRRAGGAGLDVRAGVMGSLTELHPGFPGAETWLRSLAASFGIAAPMPPAGASAARDIAAALRARYDPRATGDEDDKKGRSV</sequence>